<proteinExistence type="predicted"/>
<evidence type="ECO:0000313" key="2">
    <source>
        <dbReference type="EMBL" id="KAB1281067.1"/>
    </source>
</evidence>
<organism evidence="2 3">
    <name type="scientific">Camelus dromedarius</name>
    <name type="common">Dromedary</name>
    <name type="synonym">Arabian camel</name>
    <dbReference type="NCBI Taxonomy" id="9838"/>
    <lineage>
        <taxon>Eukaryota</taxon>
        <taxon>Metazoa</taxon>
        <taxon>Chordata</taxon>
        <taxon>Craniata</taxon>
        <taxon>Vertebrata</taxon>
        <taxon>Euteleostomi</taxon>
        <taxon>Mammalia</taxon>
        <taxon>Eutheria</taxon>
        <taxon>Laurasiatheria</taxon>
        <taxon>Artiodactyla</taxon>
        <taxon>Tylopoda</taxon>
        <taxon>Camelidae</taxon>
        <taxon>Camelus</taxon>
    </lineage>
</organism>
<feature type="compositionally biased region" description="Basic and acidic residues" evidence="1">
    <location>
        <begin position="1696"/>
        <end position="1706"/>
    </location>
</feature>
<feature type="region of interest" description="Disordered" evidence="1">
    <location>
        <begin position="1695"/>
        <end position="1723"/>
    </location>
</feature>
<feature type="compositionally biased region" description="Low complexity" evidence="1">
    <location>
        <begin position="1399"/>
        <end position="1408"/>
    </location>
</feature>
<feature type="region of interest" description="Disordered" evidence="1">
    <location>
        <begin position="640"/>
        <end position="756"/>
    </location>
</feature>
<feature type="region of interest" description="Disordered" evidence="1">
    <location>
        <begin position="1389"/>
        <end position="1416"/>
    </location>
</feature>
<feature type="region of interest" description="Disordered" evidence="1">
    <location>
        <begin position="1306"/>
        <end position="1325"/>
    </location>
</feature>
<feature type="region of interest" description="Disordered" evidence="1">
    <location>
        <begin position="349"/>
        <end position="395"/>
    </location>
</feature>
<feature type="region of interest" description="Disordered" evidence="1">
    <location>
        <begin position="1463"/>
        <end position="1493"/>
    </location>
</feature>
<feature type="compositionally biased region" description="Polar residues" evidence="1">
    <location>
        <begin position="699"/>
        <end position="708"/>
    </location>
</feature>
<reference evidence="2 3" key="1">
    <citation type="journal article" date="2019" name="Mol. Ecol. Resour.">
        <title>Improving Illumina assemblies with Hi-C and long reads: an example with the North African dromedary.</title>
        <authorList>
            <person name="Elbers J.P."/>
            <person name="Rogers M.F."/>
            <person name="Perelman P.L."/>
            <person name="Proskuryakova A.A."/>
            <person name="Serdyukova N.A."/>
            <person name="Johnson W.E."/>
            <person name="Horin P."/>
            <person name="Corander J."/>
            <person name="Murphy D."/>
            <person name="Burger P.A."/>
        </authorList>
    </citation>
    <scope>NUCLEOTIDE SEQUENCE [LARGE SCALE GENOMIC DNA]</scope>
    <source>
        <strain evidence="2">Drom800</strain>
        <tissue evidence="2">Blood</tissue>
    </source>
</reference>
<feature type="region of interest" description="Disordered" evidence="1">
    <location>
        <begin position="235"/>
        <end position="269"/>
    </location>
</feature>
<name>A0A5N4ECH2_CAMDR</name>
<feature type="region of interest" description="Disordered" evidence="1">
    <location>
        <begin position="458"/>
        <end position="503"/>
    </location>
</feature>
<feature type="region of interest" description="Disordered" evidence="1">
    <location>
        <begin position="823"/>
        <end position="872"/>
    </location>
</feature>
<dbReference type="Proteomes" id="UP000299084">
    <property type="component" value="Unassembled WGS sequence"/>
</dbReference>
<feature type="region of interest" description="Disordered" evidence="1">
    <location>
        <begin position="1628"/>
        <end position="1649"/>
    </location>
</feature>
<feature type="compositionally biased region" description="Basic and acidic residues" evidence="1">
    <location>
        <begin position="359"/>
        <end position="368"/>
    </location>
</feature>
<evidence type="ECO:0000256" key="1">
    <source>
        <dbReference type="SAM" id="MobiDB-lite"/>
    </source>
</evidence>
<protein>
    <submittedName>
        <fullName evidence="2">Uncharacterized protein</fullName>
    </submittedName>
</protein>
<feature type="region of interest" description="Disordered" evidence="1">
    <location>
        <begin position="1255"/>
        <end position="1300"/>
    </location>
</feature>
<gene>
    <name evidence="2" type="ORF">Cadr_000003881</name>
</gene>
<feature type="compositionally biased region" description="Low complexity" evidence="1">
    <location>
        <begin position="1639"/>
        <end position="1649"/>
    </location>
</feature>
<comment type="caution">
    <text evidence="2">The sequence shown here is derived from an EMBL/GenBank/DDBJ whole genome shotgun (WGS) entry which is preliminary data.</text>
</comment>
<accession>A0A5N4ECH2</accession>
<evidence type="ECO:0000313" key="3">
    <source>
        <dbReference type="Proteomes" id="UP000299084"/>
    </source>
</evidence>
<dbReference type="EMBL" id="JWIN03000003">
    <property type="protein sequence ID" value="KAB1281067.1"/>
    <property type="molecule type" value="Genomic_DNA"/>
</dbReference>
<keyword evidence="3" id="KW-1185">Reference proteome</keyword>
<sequence>MEGWSSIRAIKAAHHGQRAAHQCCTEVLPVQSDRNKTQEVRFERMREGAEHQLVYTKRFPLSQTSGRRLGQGGLPGAPAVRRLVPVPTEPMPPVFRAAWGALSRRAMWVGWGGGGAGLDGHRVGRKLDPSAGGAVLVGAPRIRPWRRGPRAVLSSAVQVLKLSWVRPGLGTWGFRDLAVGPPPVAATPTHSFGFSPSARPPWPRLSPMASTPETLRGTQLFSWDRSLCLHFPLALSPRPPPGRSGQDRDSPSLRAHGIASSRTSQRQWAGSPLSLAGRVLVGGVHSARRTCTPVSPREPLRVPAWLQQRAAAVLNETEGMCRGLSSVPPAPQKFHRWAVRRPLELEGAGVEAPIPQDPVLKRSSDQHTDTQGGRTAEDAPRRGAAAEASSRTWEQKCVMHEPPSMRFSVLAAPADQAGGWDLGDVRRPSSSPGQAAWSESAAVGVRFFVSVVDTEGHGPASASAIAESERHETPAARSRCRGKGAPRSGKLAPRGGKASGVSPAPDVQVWRLGWAFLSHPGTPPPSSQNAALAGLTSVHCCLSQASPLSWRGQVHVDTHIHVCVHPCCTLRCCPGALSQEEWQFQVSPSSPWARGWVSEILQTCNHTCQTPRRAFPGRQKPWEITRGRCRHANRRLVEVTCQQRHGARRPEPGGEAGGSTRWTGLKRRGSLPDPERQTAPPERGSLRLGHPPPSAHSLFCTSGESQLHSPGKEHREQMLHTGSGATEPGSSGEAPFRGGQCLPQAPRGGLAQPRVSPLQTGLGMFPRCGSGLQPRPHLHFLGEAGGGGAQEGPRWVRSCCRGKQESWLGFKLGGLCLHPPALEPGSRPSQPRLPGAFVTGLQPPSSPPEQADSPLDLVGGGTPTASPGGRQKLTGPGWGTLPALGPQDGACGLGSRKMQPRNSRRNILDLCPPPPLFFPRPLPRPLPSTPVPAGMSPSHPASPAFTHAHNVCARDYGSSQDMALWSLPPAGWATLSFLAWRCPDLSPGRVTLNPDQVERLILVSGIPTRVQLDSKPLGQACGVLSAGSGHSTPLPSMLQNLHTPHSAHPPVCIRHTARVPSLKVGRAPWGDRVPGRPCGMVLNLGSAPSVTKGTCPRTWFLKQRVTPLFAGHKDQSHSMSPQALCWKGWAIWLVRLLRGPRLSPVNNSGGRSPVSTADGRSLPRHYSLLAKSCLQRAQRTLPRTFKGGETKPRPEFSRTLSPPGISQFALLLCSKEEEGCFGLRTGVDSITNLQVSSLKPPRLAWGEVCGLGPGAQARTKGEESWAGRRPPPLRGAGQGGFGTPQGVSVEPLADPPGASLCAEGLRAESDEGRGPQPAPRGVGVHPTTWGHLSVFPAQAALTTDFRGTMVRVDSVSGKRSFQICRRPAGCCPCRNYKHSKRYETAVPLTASPPPRGAAPQSLQPLSPLSWPPPGLVSSDPSPLSWESCPLTLGVGAPKGILQSPIHVPQVPGRGVNTRVRQGRALRQEHRGCDGKGSGPSPPQPGAAPGNGWGQASRLGSWVCICSSRKQGPFLEGAGFELWGPAGSGHHVCEGPLQRPLDPAGCEGEGRPGSSLGLGVKPPTSWGMGAPVCGPGCKGRAGATEPHLATQCIGPWTSEQLPDPPSTRVPHAGPDHCGAAAAGAGRMLRTRAPSCGGPGPRTRVVPGPRTRPCTIQTPRDSMALVIGHLCILKGAKGRLRRRRLSQVLCPSVMGGAERTENDRETWARRAAAAARRAPDGPAHTGAPPLSVWLTPLLLPAPRVLPWTQCRAEHVASGDPTSREPADGLPGLLHRICLSPARGGCLAGPLRRAGASFLTALSAMGVPRVCQQEPPSRRSLKLGRCTKPGQARELQGLAWSCPIPRRETGSGVRQTDNTAASGGVLYVYSASENVTSSRSRVSADVIRDLEVRSSRFPMLSLAKSDHLLQQRQGSGLALPALSKASRHVTQENKIRFYSCPPCHAGGRRTATRSCCEGWGPSQESIQRSEEGLKQPAWCDLIRKRVQSGGEGSACWGVRRGSDTTTSTHTRRGLGRVFQNRVGERLLEKAREQNCRSSETAAQRALQGERPPGAAAHLWLDKREAAVFSTARCRVRAGQEGRRGATMWGWGRAKWV</sequence>